<organism evidence="2 3">
    <name type="scientific">Entamoeba invadens IP1</name>
    <dbReference type="NCBI Taxonomy" id="370355"/>
    <lineage>
        <taxon>Eukaryota</taxon>
        <taxon>Amoebozoa</taxon>
        <taxon>Evosea</taxon>
        <taxon>Archamoebae</taxon>
        <taxon>Mastigamoebida</taxon>
        <taxon>Entamoebidae</taxon>
        <taxon>Entamoeba</taxon>
    </lineage>
</organism>
<evidence type="ECO:0000313" key="2">
    <source>
        <dbReference type="EMBL" id="ELP87037.1"/>
    </source>
</evidence>
<feature type="domain" description="VHS" evidence="1">
    <location>
        <begin position="25"/>
        <end position="150"/>
    </location>
</feature>
<keyword evidence="3" id="KW-1185">Reference proteome</keyword>
<dbReference type="RefSeq" id="XP_004253808.1">
    <property type="nucleotide sequence ID" value="XM_004253760.1"/>
</dbReference>
<accession>A0A0A1TZM7</accession>
<evidence type="ECO:0000313" key="3">
    <source>
        <dbReference type="Proteomes" id="UP000014680"/>
    </source>
</evidence>
<gene>
    <name evidence="2" type="ORF">EIN_320060</name>
</gene>
<dbReference type="GO" id="GO:0035091">
    <property type="term" value="F:phosphatidylinositol binding"/>
    <property type="evidence" value="ECO:0007669"/>
    <property type="project" value="InterPro"/>
</dbReference>
<dbReference type="VEuPathDB" id="AmoebaDB:EIN_320060"/>
<evidence type="ECO:0000259" key="1">
    <source>
        <dbReference type="PROSITE" id="PS50179"/>
    </source>
</evidence>
<dbReference type="CDD" id="cd03561">
    <property type="entry name" value="VHS"/>
    <property type="match status" value="1"/>
</dbReference>
<dbReference type="KEGG" id="eiv:EIN_320060"/>
<dbReference type="InterPro" id="IPR008942">
    <property type="entry name" value="ENTH_VHS"/>
</dbReference>
<dbReference type="GeneID" id="14885948"/>
<dbReference type="EMBL" id="KB206890">
    <property type="protein sequence ID" value="ELP87037.1"/>
    <property type="molecule type" value="Genomic_DNA"/>
</dbReference>
<dbReference type="SUPFAM" id="SSF48464">
    <property type="entry name" value="ENTH/VHS domain"/>
    <property type="match status" value="1"/>
</dbReference>
<dbReference type="GO" id="GO:0043130">
    <property type="term" value="F:ubiquitin binding"/>
    <property type="evidence" value="ECO:0007669"/>
    <property type="project" value="InterPro"/>
</dbReference>
<dbReference type="OrthoDB" id="27885at2759"/>
<dbReference type="OMA" id="NERICAI"/>
<sequence>MNAKKNGAIKKKITWDMAAQLVEYATATDLRIIDHETNERICAILNVNKTKAKDLLNVLRKRMLNKKDSVVRLALELMQQTLTECPDVVEFYATDMWQDCFITTVLKKNVMIDTKMKLLSIVRGLAEQYPSMLIFVDTYNQMKQHGIEFPAAASFIRKEVEESKVPKSTFMEDCEKLRQYCEILNQTFDYLTIPELKELKNDELTIELVGKLQRAVPVINDVLSKRTTGSGIRETLEVIQTQVYDTLARHKNLTEKADLVVTDKKLVENTEFMYESKKFR</sequence>
<dbReference type="Gene3D" id="1.25.40.90">
    <property type="match status" value="1"/>
</dbReference>
<dbReference type="InterPro" id="IPR002014">
    <property type="entry name" value="VHS_dom"/>
</dbReference>
<proteinExistence type="predicted"/>
<name>A0A0A1TZM7_ENTIV</name>
<dbReference type="GO" id="GO:0043328">
    <property type="term" value="P:protein transport to vacuole involved in ubiquitin-dependent protein catabolic process via the multivesicular body sorting pathway"/>
    <property type="evidence" value="ECO:0007669"/>
    <property type="project" value="InterPro"/>
</dbReference>
<dbReference type="InterPro" id="IPR044836">
    <property type="entry name" value="TOL_plant"/>
</dbReference>
<dbReference type="PANTHER" id="PTHR46646">
    <property type="entry name" value="TOM1-LIKE PROTEIN 1"/>
    <property type="match status" value="1"/>
</dbReference>
<dbReference type="Proteomes" id="UP000014680">
    <property type="component" value="Unassembled WGS sequence"/>
</dbReference>
<protein>
    <recommendedName>
        <fullName evidence="1">VHS domain-containing protein</fullName>
    </recommendedName>
</protein>
<dbReference type="PROSITE" id="PS50179">
    <property type="entry name" value="VHS"/>
    <property type="match status" value="1"/>
</dbReference>
<dbReference type="AlphaFoldDB" id="A0A0A1TZM7"/>
<reference evidence="2 3" key="1">
    <citation type="submission" date="2012-10" db="EMBL/GenBank/DDBJ databases">
        <authorList>
            <person name="Zafar N."/>
            <person name="Inman J."/>
            <person name="Hall N."/>
            <person name="Lorenzi H."/>
            <person name="Caler E."/>
        </authorList>
    </citation>
    <scope>NUCLEOTIDE SEQUENCE [LARGE SCALE GENOMIC DNA]</scope>
    <source>
        <strain evidence="2 3">IP1</strain>
    </source>
</reference>
<dbReference type="PANTHER" id="PTHR46646:SF1">
    <property type="entry name" value="TOM1-LIKE PROTEIN 1"/>
    <property type="match status" value="1"/>
</dbReference>